<accession>A0A8H6YNX1</accession>
<keyword evidence="2" id="KW-1185">Reference proteome</keyword>
<name>A0A8H6YNX1_9AGAR</name>
<dbReference type="InterPro" id="IPR036047">
    <property type="entry name" value="F-box-like_dom_sf"/>
</dbReference>
<dbReference type="EMBL" id="JACAZI010000004">
    <property type="protein sequence ID" value="KAF7362146.1"/>
    <property type="molecule type" value="Genomic_DNA"/>
</dbReference>
<sequence length="472" mass="53326">MDLNVDVWLYILTLVPLRDAISFTWVSREFRSLTREKTFWISLLSATRTIRPLPCPDDEDLTKCNISDLADMVFRVIRLERNWARSRPRVRAIETIQLGNPDHRILHAIPGTPLLVVHSGFDGTATCWNIETKSALHSVYIGCSVFHVSLVSRRNKAYSIALLVTNDPTEDYTARPSYLAVLTIQTASPSPRIDVPFRRELEPGFTFGQLFLNPWVVGLLRVFEMEKLEIVAFNRYSGACRVIHTDTVHDSKMGAFLDDSLYIVNHRNDTSSNVFTCPSYLLPYNDSEEPETHITETLDWDDRGIRFWGAIDASYAGLEAWFETLDAVTATPVRGAALTTLHYINVDEEAVPRALNIRFWSFKDSDTPLSRRLYPAYSLNVRGMIATVTNSSRPRYLMANSDISILLLASYDDTLGLLLVQYDPSAFSSTVRQLEIPSPPDLNTISSIAVDDHRGTVMLIDEDGVLYSVSYA</sequence>
<dbReference type="OrthoDB" id="2937711at2759"/>
<reference evidence="1" key="1">
    <citation type="submission" date="2020-05" db="EMBL/GenBank/DDBJ databases">
        <title>Mycena genomes resolve the evolution of fungal bioluminescence.</title>
        <authorList>
            <person name="Tsai I.J."/>
        </authorList>
    </citation>
    <scope>NUCLEOTIDE SEQUENCE</scope>
    <source>
        <strain evidence="1">CCC161011</strain>
    </source>
</reference>
<dbReference type="Proteomes" id="UP000620124">
    <property type="component" value="Unassembled WGS sequence"/>
</dbReference>
<dbReference type="AlphaFoldDB" id="A0A8H6YNX1"/>
<protein>
    <recommendedName>
        <fullName evidence="3">F-box domain-containing protein</fullName>
    </recommendedName>
</protein>
<evidence type="ECO:0000313" key="1">
    <source>
        <dbReference type="EMBL" id="KAF7362146.1"/>
    </source>
</evidence>
<gene>
    <name evidence="1" type="ORF">MVEN_00560600</name>
</gene>
<comment type="caution">
    <text evidence="1">The sequence shown here is derived from an EMBL/GenBank/DDBJ whole genome shotgun (WGS) entry which is preliminary data.</text>
</comment>
<dbReference type="SUPFAM" id="SSF81383">
    <property type="entry name" value="F-box domain"/>
    <property type="match status" value="1"/>
</dbReference>
<evidence type="ECO:0008006" key="3">
    <source>
        <dbReference type="Google" id="ProtNLM"/>
    </source>
</evidence>
<evidence type="ECO:0000313" key="2">
    <source>
        <dbReference type="Proteomes" id="UP000620124"/>
    </source>
</evidence>
<proteinExistence type="predicted"/>
<organism evidence="1 2">
    <name type="scientific">Mycena venus</name>
    <dbReference type="NCBI Taxonomy" id="2733690"/>
    <lineage>
        <taxon>Eukaryota</taxon>
        <taxon>Fungi</taxon>
        <taxon>Dikarya</taxon>
        <taxon>Basidiomycota</taxon>
        <taxon>Agaricomycotina</taxon>
        <taxon>Agaricomycetes</taxon>
        <taxon>Agaricomycetidae</taxon>
        <taxon>Agaricales</taxon>
        <taxon>Marasmiineae</taxon>
        <taxon>Mycenaceae</taxon>
        <taxon>Mycena</taxon>
    </lineage>
</organism>